<dbReference type="InParanoid" id="A0A0L0HRD4"/>
<dbReference type="OMA" id="NDYSHRP"/>
<sequence length="163" mass="18440">MGFEIATSILINASPARVHEILCDFAKYPDWNPFFKSITGSADWAPHEGQRILLWKTALLGYSFPLPATVTRVTPLSTPPRANQRYELRWGGGMSILLNIAEADHYFICEPVPGQPNKTNFKHGEIFGGMTSYAINPVKDLILKGEYERFNQALKVRAETWRE</sequence>
<dbReference type="RefSeq" id="XP_016611975.1">
    <property type="nucleotide sequence ID" value="XM_016749706.1"/>
</dbReference>
<dbReference type="Gene3D" id="3.30.530.20">
    <property type="match status" value="1"/>
</dbReference>
<dbReference type="PANTHER" id="PTHR36166">
    <property type="entry name" value="CHROMOSOME 9, WHOLE GENOME SHOTGUN SEQUENCE"/>
    <property type="match status" value="1"/>
</dbReference>
<dbReference type="InterPro" id="IPR023393">
    <property type="entry name" value="START-like_dom_sf"/>
</dbReference>
<dbReference type="InterPro" id="IPR019587">
    <property type="entry name" value="Polyketide_cyclase/dehydratase"/>
</dbReference>
<dbReference type="PANTHER" id="PTHR36166:SF1">
    <property type="entry name" value="SRPBCC DOMAIN-CONTAINING PROTEIN"/>
    <property type="match status" value="1"/>
</dbReference>
<accession>A0A0L0HRD4</accession>
<dbReference type="Proteomes" id="UP000053201">
    <property type="component" value="Unassembled WGS sequence"/>
</dbReference>
<dbReference type="VEuPathDB" id="FungiDB:SPPG_01386"/>
<dbReference type="GeneID" id="27685052"/>
<dbReference type="AlphaFoldDB" id="A0A0L0HRD4"/>
<organism evidence="1 2">
    <name type="scientific">Spizellomyces punctatus (strain DAOM BR117)</name>
    <dbReference type="NCBI Taxonomy" id="645134"/>
    <lineage>
        <taxon>Eukaryota</taxon>
        <taxon>Fungi</taxon>
        <taxon>Fungi incertae sedis</taxon>
        <taxon>Chytridiomycota</taxon>
        <taxon>Chytridiomycota incertae sedis</taxon>
        <taxon>Chytridiomycetes</taxon>
        <taxon>Spizellomycetales</taxon>
        <taxon>Spizellomycetaceae</taxon>
        <taxon>Spizellomyces</taxon>
    </lineage>
</organism>
<dbReference type="SUPFAM" id="SSF55961">
    <property type="entry name" value="Bet v1-like"/>
    <property type="match status" value="1"/>
</dbReference>
<proteinExistence type="predicted"/>
<dbReference type="CDD" id="cd07822">
    <property type="entry name" value="SRPBCC_4"/>
    <property type="match status" value="1"/>
</dbReference>
<protein>
    <recommendedName>
        <fullName evidence="3">Coenzyme Q-binding protein COQ10 START domain-containing protein</fullName>
    </recommendedName>
</protein>
<keyword evidence="2" id="KW-1185">Reference proteome</keyword>
<gene>
    <name evidence="1" type="ORF">SPPG_01386</name>
</gene>
<evidence type="ECO:0000313" key="1">
    <source>
        <dbReference type="EMBL" id="KND03936.1"/>
    </source>
</evidence>
<dbReference type="Pfam" id="PF10604">
    <property type="entry name" value="Polyketide_cyc2"/>
    <property type="match status" value="1"/>
</dbReference>
<evidence type="ECO:0000313" key="2">
    <source>
        <dbReference type="Proteomes" id="UP000053201"/>
    </source>
</evidence>
<dbReference type="EMBL" id="KQ257451">
    <property type="protein sequence ID" value="KND03936.1"/>
    <property type="molecule type" value="Genomic_DNA"/>
</dbReference>
<dbReference type="OrthoDB" id="509124at2759"/>
<dbReference type="STRING" id="645134.A0A0L0HRD4"/>
<reference evidence="1 2" key="1">
    <citation type="submission" date="2009-08" db="EMBL/GenBank/DDBJ databases">
        <title>The Genome Sequence of Spizellomyces punctatus strain DAOM BR117.</title>
        <authorList>
            <consortium name="The Broad Institute Genome Sequencing Platform"/>
            <person name="Russ C."/>
            <person name="Cuomo C."/>
            <person name="Shea T."/>
            <person name="Young S.K."/>
            <person name="Zeng Q."/>
            <person name="Koehrsen M."/>
            <person name="Haas B."/>
            <person name="Borodovsky M."/>
            <person name="Guigo R."/>
            <person name="Alvarado L."/>
            <person name="Berlin A."/>
            <person name="Bochicchio J."/>
            <person name="Borenstein D."/>
            <person name="Chapman S."/>
            <person name="Chen Z."/>
            <person name="Engels R."/>
            <person name="Freedman E."/>
            <person name="Gellesch M."/>
            <person name="Goldberg J."/>
            <person name="Griggs A."/>
            <person name="Gujja S."/>
            <person name="Heiman D."/>
            <person name="Hepburn T."/>
            <person name="Howarth C."/>
            <person name="Jen D."/>
            <person name="Larson L."/>
            <person name="Lewis B."/>
            <person name="Mehta T."/>
            <person name="Park D."/>
            <person name="Pearson M."/>
            <person name="Roberts A."/>
            <person name="Saif S."/>
            <person name="Shenoy N."/>
            <person name="Sisk P."/>
            <person name="Stolte C."/>
            <person name="Sykes S."/>
            <person name="Thomson T."/>
            <person name="Walk T."/>
            <person name="White J."/>
            <person name="Yandava C."/>
            <person name="Burger G."/>
            <person name="Gray M.W."/>
            <person name="Holland P.W.H."/>
            <person name="King N."/>
            <person name="Lang F.B.F."/>
            <person name="Roger A.J."/>
            <person name="Ruiz-Trillo I."/>
            <person name="Lander E."/>
            <person name="Nusbaum C."/>
        </authorList>
    </citation>
    <scope>NUCLEOTIDE SEQUENCE [LARGE SCALE GENOMIC DNA]</scope>
    <source>
        <strain evidence="1 2">DAOM BR117</strain>
    </source>
</reference>
<name>A0A0L0HRD4_SPIPD</name>
<evidence type="ECO:0008006" key="3">
    <source>
        <dbReference type="Google" id="ProtNLM"/>
    </source>
</evidence>